<evidence type="ECO:0000256" key="12">
    <source>
        <dbReference type="ARBA" id="ARBA00022527"/>
    </source>
</evidence>
<evidence type="ECO:0000313" key="32">
    <source>
        <dbReference type="Proteomes" id="UP000756346"/>
    </source>
</evidence>
<evidence type="ECO:0000256" key="29">
    <source>
        <dbReference type="SAM" id="MobiDB-lite"/>
    </source>
</evidence>
<evidence type="ECO:0000256" key="23">
    <source>
        <dbReference type="ARBA" id="ARBA00023163"/>
    </source>
</evidence>
<keyword evidence="21" id="KW-0805">Transcription regulation</keyword>
<evidence type="ECO:0000256" key="7">
    <source>
        <dbReference type="ARBA" id="ARBA00012513"/>
    </source>
</evidence>
<dbReference type="GO" id="GO:0000408">
    <property type="term" value="C:EKC/KEOPS complex"/>
    <property type="evidence" value="ECO:0007669"/>
    <property type="project" value="TreeGrafter"/>
</dbReference>
<dbReference type="PANTHER" id="PTHR12209">
    <property type="entry name" value="NON-SPECIFIC SERINE/THREONINE PROTEIN KINASE"/>
    <property type="match status" value="1"/>
</dbReference>
<evidence type="ECO:0000256" key="6">
    <source>
        <dbReference type="ARBA" id="ARBA00011534"/>
    </source>
</evidence>
<dbReference type="Gene3D" id="3.30.200.20">
    <property type="entry name" value="Phosphorylase Kinase, domain 1"/>
    <property type="match status" value="1"/>
</dbReference>
<accession>A0A9P8XYC8</accession>
<dbReference type="RefSeq" id="XP_046009152.1">
    <property type="nucleotide sequence ID" value="XM_046148517.1"/>
</dbReference>
<dbReference type="GO" id="GO:0016787">
    <property type="term" value="F:hydrolase activity"/>
    <property type="evidence" value="ECO:0007669"/>
    <property type="project" value="UniProtKB-KW"/>
</dbReference>
<keyword evidence="20" id="KW-0779">Telomere</keyword>
<dbReference type="AlphaFoldDB" id="A0A9P8XYC8"/>
<keyword evidence="22" id="KW-0010">Activator</keyword>
<feature type="compositionally biased region" description="Low complexity" evidence="29">
    <location>
        <begin position="234"/>
        <end position="244"/>
    </location>
</feature>
<evidence type="ECO:0000313" key="31">
    <source>
        <dbReference type="EMBL" id="KAH7025935.1"/>
    </source>
</evidence>
<evidence type="ECO:0000256" key="25">
    <source>
        <dbReference type="ARBA" id="ARBA00030980"/>
    </source>
</evidence>
<name>A0A9P8XYC8_9PEZI</name>
<evidence type="ECO:0000256" key="28">
    <source>
        <dbReference type="ARBA" id="ARBA00048679"/>
    </source>
</evidence>
<comment type="subcellular location">
    <subcellularLocation>
        <location evidence="4">Chromosome</location>
        <location evidence="4">Telomere</location>
    </subcellularLocation>
    <subcellularLocation>
        <location evidence="3">Cytoplasm</location>
    </subcellularLocation>
    <subcellularLocation>
        <location evidence="2">Nucleus</location>
    </subcellularLocation>
</comment>
<reference evidence="31" key="1">
    <citation type="journal article" date="2021" name="Nat. Commun.">
        <title>Genetic determinants of endophytism in the Arabidopsis root mycobiome.</title>
        <authorList>
            <person name="Mesny F."/>
            <person name="Miyauchi S."/>
            <person name="Thiergart T."/>
            <person name="Pickel B."/>
            <person name="Atanasova L."/>
            <person name="Karlsson M."/>
            <person name="Huettel B."/>
            <person name="Barry K.W."/>
            <person name="Haridas S."/>
            <person name="Chen C."/>
            <person name="Bauer D."/>
            <person name="Andreopoulos W."/>
            <person name="Pangilinan J."/>
            <person name="LaButti K."/>
            <person name="Riley R."/>
            <person name="Lipzen A."/>
            <person name="Clum A."/>
            <person name="Drula E."/>
            <person name="Henrissat B."/>
            <person name="Kohler A."/>
            <person name="Grigoriev I.V."/>
            <person name="Martin F.M."/>
            <person name="Hacquard S."/>
        </authorList>
    </citation>
    <scope>NUCLEOTIDE SEQUENCE</scope>
    <source>
        <strain evidence="31">MPI-CAGE-CH-0230</strain>
    </source>
</reference>
<dbReference type="FunFam" id="1.10.510.10:FF:000845">
    <property type="entry name" value="Probable bifunctional tRNA threonylcarbamoyladenosine biosynthesis protein"/>
    <property type="match status" value="1"/>
</dbReference>
<dbReference type="PROSITE" id="PS00109">
    <property type="entry name" value="PROTEIN_KINASE_TYR"/>
    <property type="match status" value="1"/>
</dbReference>
<protein>
    <recommendedName>
        <fullName evidence="9">EKC/KEOPS complex subunit BUD32</fullName>
        <ecNumber evidence="7">2.7.11.1</ecNumber>
    </recommendedName>
    <alternativeName>
        <fullName evidence="25 26">Atypical Serine/threonine protein kinase BUD32</fullName>
    </alternativeName>
    <alternativeName>
        <fullName evidence="8">EKC/KEOPS complex subunit bud32</fullName>
    </alternativeName>
</protein>
<evidence type="ECO:0000256" key="21">
    <source>
        <dbReference type="ARBA" id="ARBA00023015"/>
    </source>
</evidence>
<evidence type="ECO:0000256" key="14">
    <source>
        <dbReference type="ARBA" id="ARBA00022679"/>
    </source>
</evidence>
<dbReference type="Proteomes" id="UP000756346">
    <property type="component" value="Unassembled WGS sequence"/>
</dbReference>
<dbReference type="GO" id="GO:0070525">
    <property type="term" value="P:tRNA threonylcarbamoyladenosine metabolic process"/>
    <property type="evidence" value="ECO:0007669"/>
    <property type="project" value="TreeGrafter"/>
</dbReference>
<evidence type="ECO:0000256" key="1">
    <source>
        <dbReference type="ARBA" id="ARBA00003747"/>
    </source>
</evidence>
<evidence type="ECO:0000256" key="10">
    <source>
        <dbReference type="ARBA" id="ARBA00022454"/>
    </source>
</evidence>
<organism evidence="31 32">
    <name type="scientific">Microdochium trichocladiopsis</name>
    <dbReference type="NCBI Taxonomy" id="1682393"/>
    <lineage>
        <taxon>Eukaryota</taxon>
        <taxon>Fungi</taxon>
        <taxon>Dikarya</taxon>
        <taxon>Ascomycota</taxon>
        <taxon>Pezizomycotina</taxon>
        <taxon>Sordariomycetes</taxon>
        <taxon>Xylariomycetidae</taxon>
        <taxon>Xylariales</taxon>
        <taxon>Microdochiaceae</taxon>
        <taxon>Microdochium</taxon>
    </lineage>
</organism>
<dbReference type="EMBL" id="JAGTJQ010000008">
    <property type="protein sequence ID" value="KAH7025935.1"/>
    <property type="molecule type" value="Genomic_DNA"/>
</dbReference>
<evidence type="ECO:0000256" key="15">
    <source>
        <dbReference type="ARBA" id="ARBA00022694"/>
    </source>
</evidence>
<evidence type="ECO:0000256" key="4">
    <source>
        <dbReference type="ARBA" id="ARBA00004574"/>
    </source>
</evidence>
<dbReference type="FunFam" id="3.30.200.20:FF:000603">
    <property type="entry name" value="EKC/KEOPS complex subunit bud32"/>
    <property type="match status" value="1"/>
</dbReference>
<evidence type="ECO:0000256" key="9">
    <source>
        <dbReference type="ARBA" id="ARBA00019973"/>
    </source>
</evidence>
<evidence type="ECO:0000256" key="5">
    <source>
        <dbReference type="ARBA" id="ARBA00010630"/>
    </source>
</evidence>
<evidence type="ECO:0000256" key="19">
    <source>
        <dbReference type="ARBA" id="ARBA00022840"/>
    </source>
</evidence>
<dbReference type="Pfam" id="PF01636">
    <property type="entry name" value="APH"/>
    <property type="match status" value="1"/>
</dbReference>
<keyword evidence="10" id="KW-0158">Chromosome</keyword>
<evidence type="ECO:0000259" key="30">
    <source>
        <dbReference type="PROSITE" id="PS50011"/>
    </source>
</evidence>
<dbReference type="InterPro" id="IPR000719">
    <property type="entry name" value="Prot_kinase_dom"/>
</dbReference>
<gene>
    <name evidence="31" type="ORF">B0I36DRAFT_151301</name>
</gene>
<keyword evidence="18" id="KW-0378">Hydrolase</keyword>
<keyword evidence="16" id="KW-0547">Nucleotide-binding</keyword>
<evidence type="ECO:0000256" key="17">
    <source>
        <dbReference type="ARBA" id="ARBA00022777"/>
    </source>
</evidence>
<comment type="catalytic activity">
    <reaction evidence="27">
        <text>L-threonyl-[protein] + ATP = O-phospho-L-threonyl-[protein] + ADP + H(+)</text>
        <dbReference type="Rhea" id="RHEA:46608"/>
        <dbReference type="Rhea" id="RHEA-COMP:11060"/>
        <dbReference type="Rhea" id="RHEA-COMP:11605"/>
        <dbReference type="ChEBI" id="CHEBI:15378"/>
        <dbReference type="ChEBI" id="CHEBI:30013"/>
        <dbReference type="ChEBI" id="CHEBI:30616"/>
        <dbReference type="ChEBI" id="CHEBI:61977"/>
        <dbReference type="ChEBI" id="CHEBI:456216"/>
        <dbReference type="EC" id="2.7.11.1"/>
    </reaction>
</comment>
<evidence type="ECO:0000256" key="26">
    <source>
        <dbReference type="ARBA" id="ARBA00033194"/>
    </source>
</evidence>
<dbReference type="PANTHER" id="PTHR12209:SF0">
    <property type="entry name" value="EKC_KEOPS COMPLEX SUBUNIT TP53RK"/>
    <property type="match status" value="1"/>
</dbReference>
<dbReference type="InterPro" id="IPR008266">
    <property type="entry name" value="Tyr_kinase_AS"/>
</dbReference>
<keyword evidence="17 31" id="KW-0418">Kinase</keyword>
<evidence type="ECO:0000256" key="2">
    <source>
        <dbReference type="ARBA" id="ARBA00004123"/>
    </source>
</evidence>
<keyword evidence="11" id="KW-0963">Cytoplasm</keyword>
<comment type="similarity">
    <text evidence="5">Belongs to the protein kinase superfamily. BUD32 family.</text>
</comment>
<evidence type="ECO:0000256" key="22">
    <source>
        <dbReference type="ARBA" id="ARBA00023159"/>
    </source>
</evidence>
<keyword evidence="15" id="KW-0819">tRNA processing</keyword>
<keyword evidence="32" id="KW-1185">Reference proteome</keyword>
<evidence type="ECO:0000256" key="18">
    <source>
        <dbReference type="ARBA" id="ARBA00022801"/>
    </source>
</evidence>
<dbReference type="GO" id="GO:0005829">
    <property type="term" value="C:cytosol"/>
    <property type="evidence" value="ECO:0007669"/>
    <property type="project" value="TreeGrafter"/>
</dbReference>
<comment type="catalytic activity">
    <reaction evidence="28">
        <text>L-seryl-[protein] + ATP = O-phospho-L-seryl-[protein] + ADP + H(+)</text>
        <dbReference type="Rhea" id="RHEA:17989"/>
        <dbReference type="Rhea" id="RHEA-COMP:9863"/>
        <dbReference type="Rhea" id="RHEA-COMP:11604"/>
        <dbReference type="ChEBI" id="CHEBI:15378"/>
        <dbReference type="ChEBI" id="CHEBI:29999"/>
        <dbReference type="ChEBI" id="CHEBI:30616"/>
        <dbReference type="ChEBI" id="CHEBI:83421"/>
        <dbReference type="ChEBI" id="CHEBI:456216"/>
        <dbReference type="EC" id="2.7.11.1"/>
    </reaction>
</comment>
<comment type="function">
    <text evidence="1">Component of the EKC/KEOPS complex that is required for the formation of a threonylcarbamoyl group on adenosine at position 37 (t(6)A37) in tRNAs that read codons beginning with adenine. The complex is probably involved in the transfer of the threonylcarbamoyl moiety of threonylcarbamoyl-AMP (TC-AMP) to the N6 group of A37. BUD32 has ATPase activity in the context of the EKC/KEOPS complex and likely plays a supporting role to the catalytic subunit KAE1. The EKC/KEOPS complex also promotes both telomere uncapping and telomere elongation. The complex is required for efficient recruitment of transcriptional coactivators.</text>
</comment>
<evidence type="ECO:0000256" key="13">
    <source>
        <dbReference type="ARBA" id="ARBA00022553"/>
    </source>
</evidence>
<evidence type="ECO:0000256" key="3">
    <source>
        <dbReference type="ARBA" id="ARBA00004496"/>
    </source>
</evidence>
<dbReference type="GeneID" id="70178063"/>
<dbReference type="OrthoDB" id="3399at2759"/>
<comment type="caution">
    <text evidence="31">The sequence shown here is derived from an EMBL/GenBank/DDBJ whole genome shotgun (WGS) entry which is preliminary data.</text>
</comment>
<feature type="region of interest" description="Disordered" evidence="29">
    <location>
        <begin position="1"/>
        <end position="23"/>
    </location>
</feature>
<dbReference type="GO" id="GO:0005634">
    <property type="term" value="C:nucleus"/>
    <property type="evidence" value="ECO:0007669"/>
    <property type="project" value="UniProtKB-SubCell"/>
</dbReference>
<feature type="region of interest" description="Disordered" evidence="29">
    <location>
        <begin position="226"/>
        <end position="272"/>
    </location>
</feature>
<feature type="compositionally biased region" description="Pro residues" evidence="29">
    <location>
        <begin position="8"/>
        <end position="23"/>
    </location>
</feature>
<dbReference type="GO" id="GO:0008033">
    <property type="term" value="P:tRNA processing"/>
    <property type="evidence" value="ECO:0007669"/>
    <property type="project" value="UniProtKB-KW"/>
</dbReference>
<keyword evidence="19" id="KW-0067">ATP-binding</keyword>
<dbReference type="GO" id="GO:0005524">
    <property type="term" value="F:ATP binding"/>
    <property type="evidence" value="ECO:0007669"/>
    <property type="project" value="UniProtKB-KW"/>
</dbReference>
<evidence type="ECO:0000256" key="27">
    <source>
        <dbReference type="ARBA" id="ARBA00047899"/>
    </source>
</evidence>
<evidence type="ECO:0000256" key="16">
    <source>
        <dbReference type="ARBA" id="ARBA00022741"/>
    </source>
</evidence>
<dbReference type="PROSITE" id="PS50011">
    <property type="entry name" value="PROTEIN_KINASE_DOM"/>
    <property type="match status" value="1"/>
</dbReference>
<dbReference type="SUPFAM" id="SSF56112">
    <property type="entry name" value="Protein kinase-like (PK-like)"/>
    <property type="match status" value="1"/>
</dbReference>
<keyword evidence="13" id="KW-0597">Phosphoprotein</keyword>
<evidence type="ECO:0000256" key="11">
    <source>
        <dbReference type="ARBA" id="ARBA00022490"/>
    </source>
</evidence>
<dbReference type="GO" id="GO:0000781">
    <property type="term" value="C:chromosome, telomeric region"/>
    <property type="evidence" value="ECO:0007669"/>
    <property type="project" value="UniProtKB-SubCell"/>
</dbReference>
<sequence>MAAVETSQPPPAPADPPKEPAFPLPRILTLPSSTVPELITQGAEGRLYKSTYLLPTLPCALKHRPSKPWRHPVLDARLTRHRILSEARILIKCRREGVPVPAVYAVEISDELAASAIATGKSAPAAAAITIIPTQPAPQAQPGAHATGGGCLTLEWIEGEPVRKPINEFLKRRRDAERKAGRAGDAPVTGDLPEDADLVDVMRRIGSAVGRLHRVGVIHGDLTTSNMMLRHSRNTSTTSSNSNNNKRKHGDDTSADSAPTTTNTAAGAGPEDSATSILDGEIVIIDFGLATQGSADEDRAVDLYVLERAFASTHPRAEGLFRVVLEAYGKEFKGAGVVLKKLEDVRMRGRKRSMIG</sequence>
<feature type="compositionally biased region" description="Low complexity" evidence="29">
    <location>
        <begin position="255"/>
        <end position="270"/>
    </location>
</feature>
<dbReference type="Gene3D" id="1.10.510.10">
    <property type="entry name" value="Transferase(Phosphotransferase) domain 1"/>
    <property type="match status" value="1"/>
</dbReference>
<keyword evidence="24" id="KW-0539">Nucleus</keyword>
<keyword evidence="14" id="KW-0808">Transferase</keyword>
<feature type="domain" description="Protein kinase" evidence="30">
    <location>
        <begin position="33"/>
        <end position="356"/>
    </location>
</feature>
<keyword evidence="12" id="KW-0723">Serine/threonine-protein kinase</keyword>
<dbReference type="EC" id="2.7.11.1" evidence="7"/>
<evidence type="ECO:0000256" key="24">
    <source>
        <dbReference type="ARBA" id="ARBA00023242"/>
    </source>
</evidence>
<dbReference type="InterPro" id="IPR002575">
    <property type="entry name" value="Aminoglycoside_PTrfase"/>
</dbReference>
<evidence type="ECO:0000256" key="20">
    <source>
        <dbReference type="ARBA" id="ARBA00022895"/>
    </source>
</evidence>
<keyword evidence="23" id="KW-0804">Transcription</keyword>
<dbReference type="InterPro" id="IPR011009">
    <property type="entry name" value="Kinase-like_dom_sf"/>
</dbReference>
<dbReference type="GO" id="GO:0004674">
    <property type="term" value="F:protein serine/threonine kinase activity"/>
    <property type="evidence" value="ECO:0007669"/>
    <property type="project" value="UniProtKB-KW"/>
</dbReference>
<comment type="subunit">
    <text evidence="6">Component of the EKC/KEOPS complex composed of at least BUD32, CGI121, GON7, KAE1 and PCC1; the whole complex dimerizes.</text>
</comment>
<proteinExistence type="inferred from homology"/>
<evidence type="ECO:0000256" key="8">
    <source>
        <dbReference type="ARBA" id="ARBA00013948"/>
    </source>
</evidence>